<dbReference type="EMBL" id="KB445552">
    <property type="protein sequence ID" value="EMC99000.1"/>
    <property type="molecule type" value="Genomic_DNA"/>
</dbReference>
<dbReference type="Proteomes" id="UP000011761">
    <property type="component" value="Unassembled WGS sequence"/>
</dbReference>
<protein>
    <submittedName>
        <fullName evidence="1">Uncharacterized protein</fullName>
    </submittedName>
</protein>
<gene>
    <name evidence="1" type="ORF">BAUCODRAFT_31271</name>
</gene>
<dbReference type="KEGG" id="bcom:BAUCODRAFT_31271"/>
<evidence type="ECO:0000313" key="2">
    <source>
        <dbReference type="Proteomes" id="UP000011761"/>
    </source>
</evidence>
<organism evidence="1 2">
    <name type="scientific">Baudoinia panamericana (strain UAMH 10762)</name>
    <name type="common">Angels' share fungus</name>
    <name type="synonym">Baudoinia compniacensis (strain UAMH 10762)</name>
    <dbReference type="NCBI Taxonomy" id="717646"/>
    <lineage>
        <taxon>Eukaryota</taxon>
        <taxon>Fungi</taxon>
        <taxon>Dikarya</taxon>
        <taxon>Ascomycota</taxon>
        <taxon>Pezizomycotina</taxon>
        <taxon>Dothideomycetes</taxon>
        <taxon>Dothideomycetidae</taxon>
        <taxon>Mycosphaerellales</taxon>
        <taxon>Teratosphaeriaceae</taxon>
        <taxon>Baudoinia</taxon>
    </lineage>
</organism>
<sequence length="86" mass="9004">MQARASAAGTTASSLVLDATQPTIFVTASAGVTDTSGPMRSGHSPSIPQSLCLYNTYGHGLTVEWFTDVWIATCTQYYNTTPGVAT</sequence>
<dbReference type="GeneID" id="19111431"/>
<dbReference type="RefSeq" id="XP_007673549.1">
    <property type="nucleotide sequence ID" value="XM_007675359.1"/>
</dbReference>
<dbReference type="AlphaFoldDB" id="M2NIU1"/>
<evidence type="ECO:0000313" key="1">
    <source>
        <dbReference type="EMBL" id="EMC99000.1"/>
    </source>
</evidence>
<dbReference type="HOGENOM" id="CLU_2497540_0_0_1"/>
<keyword evidence="2" id="KW-1185">Reference proteome</keyword>
<proteinExistence type="predicted"/>
<name>M2NIU1_BAUPA</name>
<reference evidence="1 2" key="1">
    <citation type="journal article" date="2012" name="PLoS Pathog.">
        <title>Diverse lifestyles and strategies of plant pathogenesis encoded in the genomes of eighteen Dothideomycetes fungi.</title>
        <authorList>
            <person name="Ohm R.A."/>
            <person name="Feau N."/>
            <person name="Henrissat B."/>
            <person name="Schoch C.L."/>
            <person name="Horwitz B.A."/>
            <person name="Barry K.W."/>
            <person name="Condon B.J."/>
            <person name="Copeland A.C."/>
            <person name="Dhillon B."/>
            <person name="Glaser F."/>
            <person name="Hesse C.N."/>
            <person name="Kosti I."/>
            <person name="LaButti K."/>
            <person name="Lindquist E.A."/>
            <person name="Lucas S."/>
            <person name="Salamov A.A."/>
            <person name="Bradshaw R.E."/>
            <person name="Ciuffetti L."/>
            <person name="Hamelin R.C."/>
            <person name="Kema G.H.J."/>
            <person name="Lawrence C."/>
            <person name="Scott J.A."/>
            <person name="Spatafora J.W."/>
            <person name="Turgeon B.G."/>
            <person name="de Wit P.J.G.M."/>
            <person name="Zhong S."/>
            <person name="Goodwin S.B."/>
            <person name="Grigoriev I.V."/>
        </authorList>
    </citation>
    <scope>NUCLEOTIDE SEQUENCE [LARGE SCALE GENOMIC DNA]</scope>
    <source>
        <strain evidence="1 2">UAMH 10762</strain>
    </source>
</reference>
<accession>M2NIU1</accession>